<evidence type="ECO:0000256" key="2">
    <source>
        <dbReference type="ARBA" id="ARBA00022801"/>
    </source>
</evidence>
<dbReference type="Pfam" id="PF02275">
    <property type="entry name" value="CBAH"/>
    <property type="match status" value="1"/>
</dbReference>
<dbReference type="GO" id="GO:0016787">
    <property type="term" value="F:hydrolase activity"/>
    <property type="evidence" value="ECO:0007669"/>
    <property type="project" value="UniProtKB-KW"/>
</dbReference>
<dbReference type="Proteomes" id="UP000003790">
    <property type="component" value="Chromosome"/>
</dbReference>
<name>A0AB33WJ78_9PSED</name>
<dbReference type="InterPro" id="IPR029055">
    <property type="entry name" value="Ntn_hydrolases_N"/>
</dbReference>
<gene>
    <name evidence="4" type="ORF">PchlO6_6061</name>
</gene>
<keyword evidence="2 4" id="KW-0378">Hydrolase</keyword>
<feature type="domain" description="Choloylglycine hydrolase/NAAA C-terminal" evidence="3">
    <location>
        <begin position="47"/>
        <end position="345"/>
    </location>
</feature>
<comment type="similarity">
    <text evidence="1">Belongs to the peptidase C59 family.</text>
</comment>
<evidence type="ECO:0000256" key="1">
    <source>
        <dbReference type="ARBA" id="ARBA00006625"/>
    </source>
</evidence>
<sequence length="384" mass="41959">MHPITSKQSTSLLQPRSPLLHALKYIAIKPLCLAVTLAGLSLPADACTRAVFIGQDNLVLTGRNMDWVEDLGSNIWALPAGMKRDSGAGTHSLSWVAKYGSVAVSGYDLATTDGMNEKGLVANLLYLTGADFGEPTRDKPQMSVSLWLQYVLDNFDSVTEAVEAMQQEPFTIAAPTLPNGKASTLHLSISDSSGDSAIFEYVAGKLKVHHGKQYSVMTNEPAYDEQLAINDYWQRIGGLTFLPGTGTGADRFVRTSFLLNAIPRQPAEQYLRAVPDRSFANQAVASMMGVMRSVSVPLGISTPDRPNLSSTLWRTVADQKNRVYYFDSATRPNTFWVSLDKLDLKEGSPARRLLLADGEVYSGEAAGHFQEHRLFQFLQAAGHE</sequence>
<dbReference type="SUPFAM" id="SSF56235">
    <property type="entry name" value="N-terminal nucleophile aminohydrolases (Ntn hydrolases)"/>
    <property type="match status" value="1"/>
</dbReference>
<dbReference type="CDD" id="cd01902">
    <property type="entry name" value="Ntn_CGH"/>
    <property type="match status" value="1"/>
</dbReference>
<dbReference type="InterPro" id="IPR052193">
    <property type="entry name" value="Peptidase_C59"/>
</dbReference>
<dbReference type="InterPro" id="IPR029132">
    <property type="entry name" value="CBAH/NAAA_C"/>
</dbReference>
<dbReference type="PANTHER" id="PTHR35527:SF2">
    <property type="entry name" value="HYDROLASE"/>
    <property type="match status" value="1"/>
</dbReference>
<dbReference type="RefSeq" id="WP_009051488.1">
    <property type="nucleotide sequence ID" value="NZ_CM001490.1"/>
</dbReference>
<dbReference type="EMBL" id="AHOT01000029">
    <property type="protein sequence ID" value="EIM13317.1"/>
    <property type="molecule type" value="Genomic_DNA"/>
</dbReference>
<proteinExistence type="inferred from homology"/>
<dbReference type="PANTHER" id="PTHR35527">
    <property type="entry name" value="CHOLOYLGLYCINE HYDROLASE"/>
    <property type="match status" value="1"/>
</dbReference>
<dbReference type="Gene3D" id="3.60.60.10">
    <property type="entry name" value="Penicillin V Acylase, Chain A"/>
    <property type="match status" value="1"/>
</dbReference>
<dbReference type="AlphaFoldDB" id="A0AB33WJ78"/>
<protein>
    <submittedName>
        <fullName evidence="4">Choloylglycine hydrolase family protein</fullName>
        <ecNumber evidence="4">3.5.1.-</ecNumber>
    </submittedName>
</protein>
<reference evidence="4 5" key="1">
    <citation type="journal article" date="2012" name="PLoS Genet.">
        <title>Comparative Genomics of Plant-Associated Pseudomonas spp.: Insights into Diversity and Inheritance of Traits Involved in Multitrophic Interactions.</title>
        <authorList>
            <person name="Loper J.E."/>
            <person name="Hassan K.A."/>
            <person name="Mavrodi D.V."/>
            <person name="Davis E.W.II."/>
            <person name="Lim C.K."/>
            <person name="Shaffer B.T."/>
            <person name="Elbourne L.D."/>
            <person name="Stockwell V.O."/>
            <person name="Hartney S.L."/>
            <person name="Breakwell K."/>
            <person name="Henkels M.D."/>
            <person name="Tetu S.G."/>
            <person name="Rangel L.I."/>
            <person name="Kidarsa T.A."/>
            <person name="Wilson N.L."/>
            <person name="van de Mortel J.E."/>
            <person name="Song C."/>
            <person name="Blumhagen R."/>
            <person name="Radune D."/>
            <person name="Hostetler J.B."/>
            <person name="Brinkac L.M."/>
            <person name="Durkin A.S."/>
            <person name="Kluepfel D.A."/>
            <person name="Wechter W.P."/>
            <person name="Anderson A.J."/>
            <person name="Kim Y.C."/>
            <person name="Pierson L.S.III."/>
            <person name="Pierson E.A."/>
            <person name="Lindow S.E."/>
            <person name="Kobayashi D.Y."/>
            <person name="Raaijmakers J.M."/>
            <person name="Weller D.M."/>
            <person name="Thomashow L.S."/>
            <person name="Allen A.E."/>
            <person name="Paulsen I.T."/>
        </authorList>
    </citation>
    <scope>NUCLEOTIDE SEQUENCE [LARGE SCALE GENOMIC DNA]</scope>
    <source>
        <strain evidence="4 5">O6</strain>
    </source>
</reference>
<organism evidence="4 5">
    <name type="scientific">Pseudomonas chlororaphis O6</name>
    <dbReference type="NCBI Taxonomy" id="1037915"/>
    <lineage>
        <taxon>Bacteria</taxon>
        <taxon>Pseudomonadati</taxon>
        <taxon>Pseudomonadota</taxon>
        <taxon>Gammaproteobacteria</taxon>
        <taxon>Pseudomonadales</taxon>
        <taxon>Pseudomonadaceae</taxon>
        <taxon>Pseudomonas</taxon>
    </lineage>
</organism>
<dbReference type="EC" id="3.5.1.-" evidence="4"/>
<comment type="caution">
    <text evidence="4">The sequence shown here is derived from an EMBL/GenBank/DDBJ whole genome shotgun (WGS) entry which is preliminary data.</text>
</comment>
<evidence type="ECO:0000259" key="3">
    <source>
        <dbReference type="Pfam" id="PF02275"/>
    </source>
</evidence>
<accession>A0AB33WJ78</accession>
<evidence type="ECO:0000313" key="4">
    <source>
        <dbReference type="EMBL" id="EIM13317.1"/>
    </source>
</evidence>
<evidence type="ECO:0000313" key="5">
    <source>
        <dbReference type="Proteomes" id="UP000003790"/>
    </source>
</evidence>